<gene>
    <name evidence="14" type="ORF">SAMN06265353_1650</name>
</gene>
<dbReference type="AlphaFoldDB" id="A0A285P4D7"/>
<feature type="binding site" evidence="11">
    <location>
        <position position="113"/>
    </location>
    <ligand>
        <name>[4Fe-4S] cluster</name>
        <dbReference type="ChEBI" id="CHEBI:49883"/>
        <label>1</label>
    </ligand>
</feature>
<dbReference type="InterPro" id="IPR001821">
    <property type="entry name" value="NiFe_hydrogenase_ssu"/>
</dbReference>
<comment type="similarity">
    <text evidence="3">Belongs to the [NiFe]/[NiFeSe] hydrogenase small subunit family.</text>
</comment>
<feature type="domain" description="Cytochrome-c3 hydrogenase C-terminal" evidence="13">
    <location>
        <begin position="197"/>
        <end position="269"/>
    </location>
</feature>
<keyword evidence="7" id="KW-0732">Signal</keyword>
<feature type="binding site" evidence="11">
    <location>
        <position position="242"/>
    </location>
    <ligand>
        <name>[3Fe-4S] cluster</name>
        <dbReference type="ChEBI" id="CHEBI:21137"/>
    </ligand>
</feature>
<dbReference type="GO" id="GO:0030313">
    <property type="term" value="C:cell envelope"/>
    <property type="evidence" value="ECO:0007669"/>
    <property type="project" value="UniProtKB-SubCell"/>
</dbReference>
<feature type="binding site" evidence="11">
    <location>
        <position position="233"/>
    </location>
    <ligand>
        <name>[4Fe-4S] cluster</name>
        <dbReference type="ChEBI" id="CHEBI:49883"/>
        <label>2</label>
    </ligand>
</feature>
<dbReference type="InterPro" id="IPR037024">
    <property type="entry name" value="NiFe_Hase_small_N_sf"/>
</dbReference>
<dbReference type="GO" id="GO:0009375">
    <property type="term" value="C:ferredoxin hydrogenase complex"/>
    <property type="evidence" value="ECO:0007669"/>
    <property type="project" value="InterPro"/>
</dbReference>
<evidence type="ECO:0000256" key="2">
    <source>
        <dbReference type="ARBA" id="ARBA00004196"/>
    </source>
</evidence>
<feature type="binding site" evidence="11">
    <location>
        <position position="260"/>
    </location>
    <ligand>
        <name>[3Fe-4S] cluster</name>
        <dbReference type="ChEBI" id="CHEBI:21137"/>
    </ligand>
</feature>
<proteinExistence type="inferred from homology"/>
<dbReference type="OrthoDB" id="9766729at2"/>
<dbReference type="Pfam" id="PF14720">
    <property type="entry name" value="NiFe_hyd_SSU_C"/>
    <property type="match status" value="1"/>
</dbReference>
<evidence type="ECO:0000256" key="7">
    <source>
        <dbReference type="ARBA" id="ARBA00022729"/>
    </source>
</evidence>
<dbReference type="PIRSF" id="PIRSF000310">
    <property type="entry name" value="NiFe_hyd_ssu"/>
    <property type="match status" value="1"/>
</dbReference>
<dbReference type="RefSeq" id="WP_096603330.1">
    <property type="nucleotide sequence ID" value="NZ_OBEN01000013.1"/>
</dbReference>
<dbReference type="GO" id="GO:0046872">
    <property type="term" value="F:metal ion binding"/>
    <property type="evidence" value="ECO:0007669"/>
    <property type="project" value="UniProtKB-KW"/>
</dbReference>
<feature type="binding site" evidence="11">
    <location>
        <position position="226"/>
    </location>
    <ligand>
        <name>[4Fe-4S] cluster</name>
        <dbReference type="ChEBI" id="CHEBI:49883"/>
        <label>2</label>
    </ligand>
</feature>
<dbReference type="InterPro" id="IPR006137">
    <property type="entry name" value="NADH_UbQ_OxRdtase-like_20kDa"/>
</dbReference>
<evidence type="ECO:0000313" key="14">
    <source>
        <dbReference type="EMBL" id="SNZ16602.1"/>
    </source>
</evidence>
<feature type="binding site" evidence="11">
    <location>
        <position position="263"/>
    </location>
    <ligand>
        <name>[3Fe-4S] cluster</name>
        <dbReference type="ChEBI" id="CHEBI:21137"/>
    </ligand>
</feature>
<dbReference type="Gene3D" id="4.10.480.10">
    <property type="entry name" value="Cytochrome-c3 hydrogenase, C-terminal domain"/>
    <property type="match status" value="1"/>
</dbReference>
<evidence type="ECO:0000313" key="15">
    <source>
        <dbReference type="Proteomes" id="UP000218627"/>
    </source>
</evidence>
<feature type="binding site" evidence="11">
    <location>
        <position position="12"/>
    </location>
    <ligand>
        <name>[4Fe-4S] cluster</name>
        <dbReference type="ChEBI" id="CHEBI:49883"/>
        <label>1</label>
    </ligand>
</feature>
<feature type="binding site" evidence="11">
    <location>
        <position position="161"/>
    </location>
    <ligand>
        <name>[4Fe-4S] cluster</name>
        <dbReference type="ChEBI" id="CHEBI:49883"/>
        <label>1</label>
    </ligand>
</feature>
<keyword evidence="5 11" id="KW-0004">4Fe-4S</keyword>
<comment type="cofactor">
    <cofactor evidence="1">
        <name>[4Fe-4S] cluster</name>
        <dbReference type="ChEBI" id="CHEBI:49883"/>
    </cofactor>
</comment>
<evidence type="ECO:0000256" key="1">
    <source>
        <dbReference type="ARBA" id="ARBA00001966"/>
    </source>
</evidence>
<dbReference type="GO" id="GO:0044569">
    <property type="term" value="C:[Ni-Fe] hydrogenase complex"/>
    <property type="evidence" value="ECO:0007669"/>
    <property type="project" value="TreeGrafter"/>
</dbReference>
<dbReference type="GO" id="GO:0051539">
    <property type="term" value="F:4 iron, 4 sulfur cluster binding"/>
    <property type="evidence" value="ECO:0007669"/>
    <property type="project" value="UniProtKB-KW"/>
</dbReference>
<dbReference type="Proteomes" id="UP000218627">
    <property type="component" value="Unassembled WGS sequence"/>
</dbReference>
<dbReference type="PANTHER" id="PTHR30013:SF5">
    <property type="entry name" value="HYDROGENASE SMALL SUBUNIT"/>
    <property type="match status" value="1"/>
</dbReference>
<dbReference type="GO" id="GO:0009055">
    <property type="term" value="F:electron transfer activity"/>
    <property type="evidence" value="ECO:0007669"/>
    <property type="project" value="TreeGrafter"/>
</dbReference>
<accession>A0A285P4D7</accession>
<keyword evidence="11" id="KW-0003">3Fe-4S</keyword>
<evidence type="ECO:0000256" key="8">
    <source>
        <dbReference type="ARBA" id="ARBA00023002"/>
    </source>
</evidence>
<evidence type="ECO:0000256" key="5">
    <source>
        <dbReference type="ARBA" id="ARBA00022485"/>
    </source>
</evidence>
<dbReference type="SUPFAM" id="SSF56770">
    <property type="entry name" value="HydA/Nqo6-like"/>
    <property type="match status" value="1"/>
</dbReference>
<evidence type="ECO:0000256" key="6">
    <source>
        <dbReference type="ARBA" id="ARBA00022723"/>
    </source>
</evidence>
<keyword evidence="15" id="KW-1185">Reference proteome</keyword>
<keyword evidence="9 11" id="KW-0408">Iron</keyword>
<name>A0A285P4D7_9AQUI</name>
<dbReference type="GO" id="GO:0016020">
    <property type="term" value="C:membrane"/>
    <property type="evidence" value="ECO:0007669"/>
    <property type="project" value="TreeGrafter"/>
</dbReference>
<evidence type="ECO:0000256" key="4">
    <source>
        <dbReference type="ARBA" id="ARBA00011771"/>
    </source>
</evidence>
<evidence type="ECO:0000256" key="9">
    <source>
        <dbReference type="ARBA" id="ARBA00023004"/>
    </source>
</evidence>
<dbReference type="Gene3D" id="3.40.50.700">
    <property type="entry name" value="NADH:ubiquinone oxidoreductase-like, 20kDa subunit"/>
    <property type="match status" value="1"/>
</dbReference>
<dbReference type="EMBL" id="OBEN01000013">
    <property type="protein sequence ID" value="SNZ16602.1"/>
    <property type="molecule type" value="Genomic_DNA"/>
</dbReference>
<sequence length="323" mass="35576">MATVLWLHGGACNGNTMSFLNAEYPSVCDLVTDFGIEILWHPSAGLEMGNQVQALLKDILAEKIPLDIFVFEGTVVLGPNGTGRYNMFAGRPMKDWVYELAHVAKYVVAVGNCACQGNIPAVPPNPTESTGLQFHKTKKGGFLGEHFVSRGGLPVINIPGCPAHYDWITQVLVALAVGRAKDIQLDEYQRPLTFFKTFSQTGCTRVQFHEWKISAEEFGQGTRKGCLFYELGCRGPLTHAPCNRILWNGVSSKQRSGHPCIGCTEFAFPWFDLAPGTIFKTQKVAGVIPKESVYEADKFTYMLHAVTARIAAPKWATEDIFVV</sequence>
<dbReference type="InterPro" id="IPR027394">
    <property type="entry name" value="Cytochrome-c3_hydrogenase_C"/>
</dbReference>
<reference evidence="15" key="1">
    <citation type="submission" date="2017-09" db="EMBL/GenBank/DDBJ databases">
        <authorList>
            <person name="Varghese N."/>
            <person name="Submissions S."/>
        </authorList>
    </citation>
    <scope>NUCLEOTIDE SEQUENCE [LARGE SCALE GENOMIC DNA]</scope>
    <source>
        <strain evidence="15">DSM 2913</strain>
    </source>
</reference>
<evidence type="ECO:0000256" key="11">
    <source>
        <dbReference type="PIRSR" id="PIRSR000310-1"/>
    </source>
</evidence>
<dbReference type="GO" id="GO:0009061">
    <property type="term" value="P:anaerobic respiration"/>
    <property type="evidence" value="ECO:0007669"/>
    <property type="project" value="TreeGrafter"/>
</dbReference>
<evidence type="ECO:0000259" key="13">
    <source>
        <dbReference type="Pfam" id="PF14720"/>
    </source>
</evidence>
<feature type="domain" description="NADH:ubiquinone oxidoreductase-like 20kDa subunit" evidence="12">
    <location>
        <begin position="12"/>
        <end position="175"/>
    </location>
</feature>
<organism evidence="14 15">
    <name type="scientific">Hydrogenobacter hydrogenophilus</name>
    <dbReference type="NCBI Taxonomy" id="35835"/>
    <lineage>
        <taxon>Bacteria</taxon>
        <taxon>Pseudomonadati</taxon>
        <taxon>Aquificota</taxon>
        <taxon>Aquificia</taxon>
        <taxon>Aquificales</taxon>
        <taxon>Aquificaceae</taxon>
        <taxon>Hydrogenobacter</taxon>
    </lineage>
</organism>
<comment type="subcellular location">
    <subcellularLocation>
        <location evidence="2">Cell envelope</location>
    </subcellularLocation>
</comment>
<dbReference type="GO" id="GO:0008901">
    <property type="term" value="F:ferredoxin hydrogenase activity"/>
    <property type="evidence" value="ECO:0007669"/>
    <property type="project" value="InterPro"/>
</dbReference>
<protein>
    <submittedName>
        <fullName evidence="14">Hydrogenase small subunit</fullName>
    </submittedName>
</protein>
<evidence type="ECO:0000256" key="10">
    <source>
        <dbReference type="ARBA" id="ARBA00023014"/>
    </source>
</evidence>
<dbReference type="Pfam" id="PF01058">
    <property type="entry name" value="Oxidored_q6"/>
    <property type="match status" value="1"/>
</dbReference>
<dbReference type="InterPro" id="IPR037148">
    <property type="entry name" value="NiFe-Hase_small_C_sf"/>
</dbReference>
<evidence type="ECO:0000259" key="12">
    <source>
        <dbReference type="Pfam" id="PF01058"/>
    </source>
</evidence>
<keyword evidence="6 11" id="KW-0479">Metal-binding</keyword>
<keyword evidence="10 11" id="KW-0411">Iron-sulfur</keyword>
<dbReference type="PANTHER" id="PTHR30013">
    <property type="entry name" value="NIFE / NIFESE HYDROGENASE SMALL SUBUNIT FAMILY MEMBER"/>
    <property type="match status" value="1"/>
</dbReference>
<evidence type="ECO:0000256" key="3">
    <source>
        <dbReference type="ARBA" id="ARBA00006605"/>
    </source>
</evidence>
<comment type="subunit">
    <text evidence="4">Heterodimer of a large and a small subunit.</text>
</comment>
<dbReference type="GO" id="GO:0051538">
    <property type="term" value="F:3 iron, 4 sulfur cluster binding"/>
    <property type="evidence" value="ECO:0007669"/>
    <property type="project" value="UniProtKB-KW"/>
</dbReference>
<keyword evidence="8" id="KW-0560">Oxidoreductase</keyword>
<feature type="binding site" evidence="11">
    <location>
        <position position="203"/>
    </location>
    <ligand>
        <name>[4Fe-4S] cluster</name>
        <dbReference type="ChEBI" id="CHEBI:49883"/>
        <label>2</label>
    </ligand>
</feature>